<dbReference type="InterPro" id="IPR036259">
    <property type="entry name" value="MFS_trans_sf"/>
</dbReference>
<dbReference type="PROSITE" id="PS50850">
    <property type="entry name" value="MFS"/>
    <property type="match status" value="1"/>
</dbReference>
<comment type="similarity">
    <text evidence="6">Belongs to the major facilitator superfamily. Phthalate permease family.</text>
</comment>
<feature type="transmembrane region" description="Helical" evidence="9">
    <location>
        <begin position="320"/>
        <end position="338"/>
    </location>
</feature>
<feature type="transmembrane region" description="Helical" evidence="9">
    <location>
        <begin position="59"/>
        <end position="79"/>
    </location>
</feature>
<reference evidence="11 12" key="1">
    <citation type="submission" date="2015-03" db="EMBL/GenBank/DDBJ databases">
        <title>Genome sequencing of Methylobacterium aquaticum DSM16371 type strain.</title>
        <authorList>
            <person name="Chaudhry V."/>
            <person name="Patil P.B."/>
        </authorList>
    </citation>
    <scope>NUCLEOTIDE SEQUENCE [LARGE SCALE GENOMIC DNA]</scope>
    <source>
        <strain evidence="11 12">DSM 16371</strain>
    </source>
</reference>
<feature type="transmembrane region" description="Helical" evidence="9">
    <location>
        <begin position="156"/>
        <end position="177"/>
    </location>
</feature>
<evidence type="ECO:0000256" key="3">
    <source>
        <dbReference type="ARBA" id="ARBA00022692"/>
    </source>
</evidence>
<evidence type="ECO:0000256" key="2">
    <source>
        <dbReference type="ARBA" id="ARBA00022448"/>
    </source>
</evidence>
<evidence type="ECO:0000256" key="8">
    <source>
        <dbReference type="ARBA" id="ARBA00074139"/>
    </source>
</evidence>
<dbReference type="FunFam" id="1.20.1250.20:FF:000126">
    <property type="entry name" value="MFS transporter permease"/>
    <property type="match status" value="1"/>
</dbReference>
<feature type="transmembrane region" description="Helical" evidence="9">
    <location>
        <begin position="410"/>
        <end position="429"/>
    </location>
</feature>
<feature type="transmembrane region" description="Helical" evidence="9">
    <location>
        <begin position="378"/>
        <end position="398"/>
    </location>
</feature>
<dbReference type="OrthoDB" id="9773957at2"/>
<proteinExistence type="inferred from homology"/>
<keyword evidence="4 9" id="KW-1133">Transmembrane helix</keyword>
<dbReference type="SUPFAM" id="SSF103473">
    <property type="entry name" value="MFS general substrate transporter"/>
    <property type="match status" value="1"/>
</dbReference>
<dbReference type="InterPro" id="IPR020846">
    <property type="entry name" value="MFS_dom"/>
</dbReference>
<dbReference type="AlphaFoldDB" id="A0A0J6SIC3"/>
<dbReference type="GO" id="GO:0016020">
    <property type="term" value="C:membrane"/>
    <property type="evidence" value="ECO:0007669"/>
    <property type="project" value="UniProtKB-SubCell"/>
</dbReference>
<evidence type="ECO:0000256" key="6">
    <source>
        <dbReference type="ARBA" id="ARBA00038514"/>
    </source>
</evidence>
<dbReference type="PANTHER" id="PTHR43791">
    <property type="entry name" value="PERMEASE-RELATED"/>
    <property type="match status" value="1"/>
</dbReference>
<keyword evidence="5 9" id="KW-0472">Membrane</keyword>
<accession>A0A0J6SIC3</accession>
<gene>
    <name evidence="11" type="ORF">VP06_16520</name>
</gene>
<keyword evidence="3 9" id="KW-0812">Transmembrane</keyword>
<dbReference type="PANTHER" id="PTHR43791:SF36">
    <property type="entry name" value="TRANSPORTER, PUTATIVE (AFU_ORTHOLOGUE AFUA_6G08340)-RELATED"/>
    <property type="match status" value="1"/>
</dbReference>
<keyword evidence="2" id="KW-0813">Transport</keyword>
<dbReference type="Proteomes" id="UP000035929">
    <property type="component" value="Unassembled WGS sequence"/>
</dbReference>
<dbReference type="GO" id="GO:0022857">
    <property type="term" value="F:transmembrane transporter activity"/>
    <property type="evidence" value="ECO:0007669"/>
    <property type="project" value="InterPro"/>
</dbReference>
<evidence type="ECO:0000256" key="5">
    <source>
        <dbReference type="ARBA" id="ARBA00023136"/>
    </source>
</evidence>
<name>A0A0J6SIC3_9HYPH</name>
<comment type="function">
    <text evidence="7">Component of the tartrate utilization system and may allow entry of tartrate and tartrate dehydrogenase.</text>
</comment>
<dbReference type="FunFam" id="1.20.1250.20:FF:000018">
    <property type="entry name" value="MFS transporter permease"/>
    <property type="match status" value="1"/>
</dbReference>
<evidence type="ECO:0000313" key="11">
    <source>
        <dbReference type="EMBL" id="KMO33424.1"/>
    </source>
</evidence>
<evidence type="ECO:0000256" key="4">
    <source>
        <dbReference type="ARBA" id="ARBA00022989"/>
    </source>
</evidence>
<comment type="subcellular location">
    <subcellularLocation>
        <location evidence="1">Membrane</location>
        <topology evidence="1">Multi-pass membrane protein</topology>
    </subcellularLocation>
</comment>
<dbReference type="RefSeq" id="WP_048464858.1">
    <property type="nucleotide sequence ID" value="NZ_JBNTQU010000004.1"/>
</dbReference>
<evidence type="ECO:0000259" key="10">
    <source>
        <dbReference type="PROSITE" id="PS50850"/>
    </source>
</evidence>
<evidence type="ECO:0000313" key="12">
    <source>
        <dbReference type="Proteomes" id="UP000035929"/>
    </source>
</evidence>
<feature type="domain" description="Major facilitator superfamily (MFS) profile" evidence="10">
    <location>
        <begin position="30"/>
        <end position="434"/>
    </location>
</feature>
<feature type="transmembrane region" description="Helical" evidence="9">
    <location>
        <begin position="122"/>
        <end position="144"/>
    </location>
</feature>
<dbReference type="Pfam" id="PF07690">
    <property type="entry name" value="MFS_1"/>
    <property type="match status" value="1"/>
</dbReference>
<protein>
    <recommendedName>
        <fullName evidence="8">Putative tartrate transporter</fullName>
    </recommendedName>
</protein>
<evidence type="ECO:0000256" key="7">
    <source>
        <dbReference type="ARBA" id="ARBA00058119"/>
    </source>
</evidence>
<feature type="transmembrane region" description="Helical" evidence="9">
    <location>
        <begin position="288"/>
        <end position="308"/>
    </location>
</feature>
<evidence type="ECO:0000256" key="9">
    <source>
        <dbReference type="SAM" id="Phobius"/>
    </source>
</evidence>
<dbReference type="EMBL" id="LABX01000122">
    <property type="protein sequence ID" value="KMO33424.1"/>
    <property type="molecule type" value="Genomic_DNA"/>
</dbReference>
<feature type="transmembrane region" description="Helical" evidence="9">
    <location>
        <begin position="344"/>
        <end position="366"/>
    </location>
</feature>
<dbReference type="InterPro" id="IPR011701">
    <property type="entry name" value="MFS"/>
</dbReference>
<organism evidence="11 12">
    <name type="scientific">Methylobacterium aquaticum</name>
    <dbReference type="NCBI Taxonomy" id="270351"/>
    <lineage>
        <taxon>Bacteria</taxon>
        <taxon>Pseudomonadati</taxon>
        <taxon>Pseudomonadota</taxon>
        <taxon>Alphaproteobacteria</taxon>
        <taxon>Hyphomicrobiales</taxon>
        <taxon>Methylobacteriaceae</taxon>
        <taxon>Methylobacterium</taxon>
    </lineage>
</organism>
<dbReference type="CDD" id="cd17319">
    <property type="entry name" value="MFS_ExuT_GudP_like"/>
    <property type="match status" value="1"/>
</dbReference>
<evidence type="ECO:0000256" key="1">
    <source>
        <dbReference type="ARBA" id="ARBA00004141"/>
    </source>
</evidence>
<sequence>MTRAGPAQPAVAPSAEVDEQALHRKMMWRILPFLFVCYVISYLDRVNVGFAALTMNKDIGLSATAFGVGAGLFFFGYFIAEIPSNLIMMRIGARIWIARIMITWGLVSAATAFVTGPVQFGIARFLLGLGEAGFVPGVFLYLSLWFPSAVRARATALFLLGIPVANILGSPISGALIQLEGFGLKGWQWLLILEAVPAVALGIACLFVLTDRPEKAAWLSPAERDALVSKLAAEKAAIERKHTMTLAQALRNWRVLMLACINFCAIVGSLGIGLWLPQIIKQLGLATSLVGVVTAIPYICGAVAMVVWGRMSDRGRDRTIYPAISLVVGAAALLASAFTPTPVLTIAALCVAVMGINSFVATFWAVPSSFLTGRAAAGGIAMIVSIGNLGGFAGPYMIGLVRDLSGGFTAPLIAVGACLLVGAVLMLAFGRKVRRTDGLVAVAA</sequence>
<feature type="transmembrane region" description="Helical" evidence="9">
    <location>
        <begin position="30"/>
        <end position="53"/>
    </location>
</feature>
<feature type="transmembrane region" description="Helical" evidence="9">
    <location>
        <begin position="189"/>
        <end position="209"/>
    </location>
</feature>
<feature type="transmembrane region" description="Helical" evidence="9">
    <location>
        <begin position="255"/>
        <end position="276"/>
    </location>
</feature>
<dbReference type="Gene3D" id="1.20.1250.20">
    <property type="entry name" value="MFS general substrate transporter like domains"/>
    <property type="match status" value="2"/>
</dbReference>
<feature type="transmembrane region" description="Helical" evidence="9">
    <location>
        <begin position="91"/>
        <end position="116"/>
    </location>
</feature>
<comment type="caution">
    <text evidence="11">The sequence shown here is derived from an EMBL/GenBank/DDBJ whole genome shotgun (WGS) entry which is preliminary data.</text>
</comment>
<dbReference type="PATRIC" id="fig|270351.6.peg.811"/>